<keyword evidence="1" id="KW-1133">Transmembrane helix</keyword>
<dbReference type="EMBL" id="LK033734">
    <property type="protein sequence ID" value="CDY59164.1"/>
    <property type="molecule type" value="Genomic_DNA"/>
</dbReference>
<dbReference type="Gramene" id="CDY59164">
    <property type="protein sequence ID" value="CDY59164"/>
    <property type="gene ID" value="GSBRNA2T00025634001"/>
</dbReference>
<accession>A0A078J4W0</accession>
<dbReference type="AlphaFoldDB" id="A0A078J4W0"/>
<dbReference type="PaxDb" id="3708-A0A078J4W0"/>
<evidence type="ECO:0000256" key="1">
    <source>
        <dbReference type="SAM" id="Phobius"/>
    </source>
</evidence>
<organism evidence="2 3">
    <name type="scientific">Brassica napus</name>
    <name type="common">Rape</name>
    <dbReference type="NCBI Taxonomy" id="3708"/>
    <lineage>
        <taxon>Eukaryota</taxon>
        <taxon>Viridiplantae</taxon>
        <taxon>Streptophyta</taxon>
        <taxon>Embryophyta</taxon>
        <taxon>Tracheophyta</taxon>
        <taxon>Spermatophyta</taxon>
        <taxon>Magnoliopsida</taxon>
        <taxon>eudicotyledons</taxon>
        <taxon>Gunneridae</taxon>
        <taxon>Pentapetalae</taxon>
        <taxon>rosids</taxon>
        <taxon>malvids</taxon>
        <taxon>Brassicales</taxon>
        <taxon>Brassicaceae</taxon>
        <taxon>Brassiceae</taxon>
        <taxon>Brassica</taxon>
    </lineage>
</organism>
<gene>
    <name evidence="2" type="primary">BnaC06g42610D</name>
    <name evidence="2" type="ORF">GSBRNA2T00025634001</name>
</gene>
<keyword evidence="3" id="KW-1185">Reference proteome</keyword>
<protein>
    <submittedName>
        <fullName evidence="2">BnaC06g42610D protein</fullName>
    </submittedName>
</protein>
<reference evidence="2 3" key="1">
    <citation type="journal article" date="2014" name="Science">
        <title>Plant genetics. Early allopolyploid evolution in the post-Neolithic Brassica napus oilseed genome.</title>
        <authorList>
            <person name="Chalhoub B."/>
            <person name="Denoeud F."/>
            <person name="Liu S."/>
            <person name="Parkin I.A."/>
            <person name="Tang H."/>
            <person name="Wang X."/>
            <person name="Chiquet J."/>
            <person name="Belcram H."/>
            <person name="Tong C."/>
            <person name="Samans B."/>
            <person name="Correa M."/>
            <person name="Da Silva C."/>
            <person name="Just J."/>
            <person name="Falentin C."/>
            <person name="Koh C.S."/>
            <person name="Le Clainche I."/>
            <person name="Bernard M."/>
            <person name="Bento P."/>
            <person name="Noel B."/>
            <person name="Labadie K."/>
            <person name="Alberti A."/>
            <person name="Charles M."/>
            <person name="Arnaud D."/>
            <person name="Guo H."/>
            <person name="Daviaud C."/>
            <person name="Alamery S."/>
            <person name="Jabbari K."/>
            <person name="Zhao M."/>
            <person name="Edger P.P."/>
            <person name="Chelaifa H."/>
            <person name="Tack D."/>
            <person name="Lassalle G."/>
            <person name="Mestiri I."/>
            <person name="Schnel N."/>
            <person name="Le Paslier M.C."/>
            <person name="Fan G."/>
            <person name="Renault V."/>
            <person name="Bayer P.E."/>
            <person name="Golicz A.A."/>
            <person name="Manoli S."/>
            <person name="Lee T.H."/>
            <person name="Thi V.H."/>
            <person name="Chalabi S."/>
            <person name="Hu Q."/>
            <person name="Fan C."/>
            <person name="Tollenaere R."/>
            <person name="Lu Y."/>
            <person name="Battail C."/>
            <person name="Shen J."/>
            <person name="Sidebottom C.H."/>
            <person name="Wang X."/>
            <person name="Canaguier A."/>
            <person name="Chauveau A."/>
            <person name="Berard A."/>
            <person name="Deniot G."/>
            <person name="Guan M."/>
            <person name="Liu Z."/>
            <person name="Sun F."/>
            <person name="Lim Y.P."/>
            <person name="Lyons E."/>
            <person name="Town C.D."/>
            <person name="Bancroft I."/>
            <person name="Wang X."/>
            <person name="Meng J."/>
            <person name="Ma J."/>
            <person name="Pires J.C."/>
            <person name="King G.J."/>
            <person name="Brunel D."/>
            <person name="Delourme R."/>
            <person name="Renard M."/>
            <person name="Aury J.M."/>
            <person name="Adams K.L."/>
            <person name="Batley J."/>
            <person name="Snowdon R.J."/>
            <person name="Tost J."/>
            <person name="Edwards D."/>
            <person name="Zhou Y."/>
            <person name="Hua W."/>
            <person name="Sharpe A.G."/>
            <person name="Paterson A.H."/>
            <person name="Guan C."/>
            <person name="Wincker P."/>
        </authorList>
    </citation>
    <scope>NUCLEOTIDE SEQUENCE [LARGE SCALE GENOMIC DNA]</scope>
    <source>
        <strain evidence="3">cv. Darmor-bzh</strain>
    </source>
</reference>
<feature type="transmembrane region" description="Helical" evidence="1">
    <location>
        <begin position="6"/>
        <end position="33"/>
    </location>
</feature>
<keyword evidence="1" id="KW-0812">Transmembrane</keyword>
<evidence type="ECO:0000313" key="2">
    <source>
        <dbReference type="EMBL" id="CDY59164.1"/>
    </source>
</evidence>
<evidence type="ECO:0000313" key="3">
    <source>
        <dbReference type="Proteomes" id="UP000028999"/>
    </source>
</evidence>
<proteinExistence type="predicted"/>
<keyword evidence="1" id="KW-0472">Membrane</keyword>
<name>A0A078J4W0_BRANA</name>
<dbReference type="Proteomes" id="UP000028999">
    <property type="component" value="Unassembled WGS sequence"/>
</dbReference>
<sequence length="34" mass="3806">MANSFIFLATGTSLQGLSLFTLSITLNFGFIFWF</sequence>